<dbReference type="Pfam" id="PF00646">
    <property type="entry name" value="F-box"/>
    <property type="match status" value="1"/>
</dbReference>
<keyword evidence="2" id="KW-1185">Reference proteome</keyword>
<dbReference type="InterPro" id="IPR001810">
    <property type="entry name" value="F-box_dom"/>
</dbReference>
<dbReference type="AlphaFoldDB" id="A0A915L6N2"/>
<dbReference type="PROSITE" id="PS50181">
    <property type="entry name" value="FBOX"/>
    <property type="match status" value="1"/>
</dbReference>
<name>A0A915L6N2_ROMCU</name>
<dbReference type="WBParaSite" id="nRc.2.0.1.t45405-RA">
    <property type="protein sequence ID" value="nRc.2.0.1.t45405-RA"/>
    <property type="gene ID" value="nRc.2.0.1.g45405"/>
</dbReference>
<dbReference type="InterPro" id="IPR036047">
    <property type="entry name" value="F-box-like_dom_sf"/>
</dbReference>
<feature type="domain" description="F-box" evidence="1">
    <location>
        <begin position="8"/>
        <end position="56"/>
    </location>
</feature>
<proteinExistence type="predicted"/>
<protein>
    <submittedName>
        <fullName evidence="3">F-box domain-containing protein</fullName>
    </submittedName>
</protein>
<organism evidence="2 3">
    <name type="scientific">Romanomermis culicivorax</name>
    <name type="common">Nematode worm</name>
    <dbReference type="NCBI Taxonomy" id="13658"/>
    <lineage>
        <taxon>Eukaryota</taxon>
        <taxon>Metazoa</taxon>
        <taxon>Ecdysozoa</taxon>
        <taxon>Nematoda</taxon>
        <taxon>Enoplea</taxon>
        <taxon>Dorylaimia</taxon>
        <taxon>Mermithida</taxon>
        <taxon>Mermithoidea</taxon>
        <taxon>Mermithidae</taxon>
        <taxon>Romanomermis</taxon>
    </lineage>
</organism>
<reference evidence="3" key="1">
    <citation type="submission" date="2022-11" db="UniProtKB">
        <authorList>
            <consortium name="WormBaseParasite"/>
        </authorList>
    </citation>
    <scope>IDENTIFICATION</scope>
</reference>
<evidence type="ECO:0000313" key="3">
    <source>
        <dbReference type="WBParaSite" id="nRc.2.0.1.t45405-RA"/>
    </source>
</evidence>
<dbReference type="Gene3D" id="1.20.1280.50">
    <property type="match status" value="1"/>
</dbReference>
<sequence>MCHIYEFPATIENLPDDVLLEIFSNIDITEQYKTIRFVSSKWFWLVSKIVRNVKGLCLGDNRRVQVFFHKEPKYSTSFTSIPSKSPPPFFQSNVPHRVAPGGNVAIEFCWSYLQEWTPSSSHPNKATPHFLLLNCTEPFLAFLIRNASDRLQYLHVAVSQLNDAKTHNFLLFILLHVFTYCTKLKSLQCGTKFLHIASQYMHLKRGRTYTDMLLDKVSRLEEFILIDEENQPMNVPYMFLETLMLKCNRIRRLVFENIQVNNDIVLNRIAKMRLERLDFRIRGNQTYAPILFHCFESGFGTLKEVKLSVPLRQSYTCIFQISMEYLRTAIQLEKFSIGYQLGDQMCIHGGEVACALRKGFANLKYLELCSLKFAELTDPAFTCNGMFLQNVASTLQYLRIGQLNYELFLTILSANCCGDLTRTTGRPMIKLRHLKIECRSIMAHCCLVDFIDRFCPNLEYVEFFDYDYTYFVCFARKMRDRVHNDKKCDHRKLEGQCSRRIMMMTPGSLSEDTPEQIASFEPECCLTMYHDHQQDMYVAIINRCCSLFY</sequence>
<dbReference type="SUPFAM" id="SSF52047">
    <property type="entry name" value="RNI-like"/>
    <property type="match status" value="1"/>
</dbReference>
<dbReference type="Proteomes" id="UP000887565">
    <property type="component" value="Unplaced"/>
</dbReference>
<evidence type="ECO:0000313" key="2">
    <source>
        <dbReference type="Proteomes" id="UP000887565"/>
    </source>
</evidence>
<dbReference type="SUPFAM" id="SSF81383">
    <property type="entry name" value="F-box domain"/>
    <property type="match status" value="1"/>
</dbReference>
<accession>A0A915L6N2</accession>
<evidence type="ECO:0000259" key="1">
    <source>
        <dbReference type="PROSITE" id="PS50181"/>
    </source>
</evidence>